<evidence type="ECO:0000313" key="1">
    <source>
        <dbReference type="EMBL" id="ASC73876.1"/>
    </source>
</evidence>
<proteinExistence type="predicted"/>
<organism evidence="1 2">
    <name type="scientific">Halomicronema hongdechloris C2206</name>
    <dbReference type="NCBI Taxonomy" id="1641165"/>
    <lineage>
        <taxon>Bacteria</taxon>
        <taxon>Bacillati</taxon>
        <taxon>Cyanobacteriota</taxon>
        <taxon>Cyanophyceae</taxon>
        <taxon>Nodosilineales</taxon>
        <taxon>Nodosilineaceae</taxon>
        <taxon>Halomicronema</taxon>
    </lineage>
</organism>
<dbReference type="KEGG" id="hhg:XM38_048500"/>
<dbReference type="Proteomes" id="UP000191901">
    <property type="component" value="Chromosome"/>
</dbReference>
<name>A0A1Z3HUB8_9CYAN</name>
<sequence>MSRLIIFKTDYLSAPGCEERTLKHSGVLV</sequence>
<accession>A0A1Z3HUB8</accession>
<dbReference type="EMBL" id="CP021983">
    <property type="protein sequence ID" value="ASC73876.1"/>
    <property type="molecule type" value="Genomic_DNA"/>
</dbReference>
<evidence type="ECO:0000313" key="2">
    <source>
        <dbReference type="Proteomes" id="UP000191901"/>
    </source>
</evidence>
<reference evidence="1 2" key="1">
    <citation type="journal article" date="2016" name="Biochim. Biophys. Acta">
        <title>Characterization of red-shifted phycobilisomes isolated from the chlorophyll f-containing cyanobacterium Halomicronema hongdechloris.</title>
        <authorList>
            <person name="Li Y."/>
            <person name="Lin Y."/>
            <person name="Garvey C.J."/>
            <person name="Birch D."/>
            <person name="Corkery R.W."/>
            <person name="Loughlin P.C."/>
            <person name="Scheer H."/>
            <person name="Willows R.D."/>
            <person name="Chen M."/>
        </authorList>
    </citation>
    <scope>NUCLEOTIDE SEQUENCE [LARGE SCALE GENOMIC DNA]</scope>
    <source>
        <strain evidence="1 2">C2206</strain>
    </source>
</reference>
<dbReference type="AlphaFoldDB" id="A0A1Z3HUB8"/>
<gene>
    <name evidence="1" type="ORF">XM38_048500</name>
</gene>
<protein>
    <submittedName>
        <fullName evidence="1">Uncharacterized protein</fullName>
    </submittedName>
</protein>
<keyword evidence="2" id="KW-1185">Reference proteome</keyword>